<accession>A0A645IFC2</accession>
<dbReference type="EMBL" id="VSSQ01113088">
    <property type="protein sequence ID" value="MPN49646.1"/>
    <property type="molecule type" value="Genomic_DNA"/>
</dbReference>
<dbReference type="AlphaFoldDB" id="A0A645IFC2"/>
<comment type="caution">
    <text evidence="1">The sequence shown here is derived from an EMBL/GenBank/DDBJ whole genome shotgun (WGS) entry which is preliminary data.</text>
</comment>
<protein>
    <submittedName>
        <fullName evidence="1">Uncharacterized protein</fullName>
    </submittedName>
</protein>
<sequence length="97" mass="10591">MKNGSVFRYSQLCCSLLFNNLEESIGVKVSATKDEIITAPETTILNSLNNRPVSPSRNTIGKNTETSVIVVEIIAKKISLEPSIPARVGVIPTSIFW</sequence>
<reference evidence="1" key="1">
    <citation type="submission" date="2019-08" db="EMBL/GenBank/DDBJ databases">
        <authorList>
            <person name="Kucharzyk K."/>
            <person name="Murdoch R.W."/>
            <person name="Higgins S."/>
            <person name="Loffler F."/>
        </authorList>
    </citation>
    <scope>NUCLEOTIDE SEQUENCE</scope>
</reference>
<organism evidence="1">
    <name type="scientific">bioreactor metagenome</name>
    <dbReference type="NCBI Taxonomy" id="1076179"/>
    <lineage>
        <taxon>unclassified sequences</taxon>
        <taxon>metagenomes</taxon>
        <taxon>ecological metagenomes</taxon>
    </lineage>
</organism>
<proteinExistence type="predicted"/>
<name>A0A645IFC2_9ZZZZ</name>
<gene>
    <name evidence="1" type="ORF">SDC9_197268</name>
</gene>
<evidence type="ECO:0000313" key="1">
    <source>
        <dbReference type="EMBL" id="MPN49646.1"/>
    </source>
</evidence>